<keyword evidence="1" id="KW-0472">Membrane</keyword>
<organism evidence="2 3">
    <name type="scientific">Heterorhabditis bacteriophora</name>
    <name type="common">Entomopathogenic nematode worm</name>
    <dbReference type="NCBI Taxonomy" id="37862"/>
    <lineage>
        <taxon>Eukaryota</taxon>
        <taxon>Metazoa</taxon>
        <taxon>Ecdysozoa</taxon>
        <taxon>Nematoda</taxon>
        <taxon>Chromadorea</taxon>
        <taxon>Rhabditida</taxon>
        <taxon>Rhabditina</taxon>
        <taxon>Rhabditomorpha</taxon>
        <taxon>Strongyloidea</taxon>
        <taxon>Heterorhabditidae</taxon>
        <taxon>Heterorhabditis</taxon>
    </lineage>
</organism>
<dbReference type="WBParaSite" id="Hba_03750">
    <property type="protein sequence ID" value="Hba_03750"/>
    <property type="gene ID" value="Hba_03750"/>
</dbReference>
<dbReference type="AlphaFoldDB" id="A0A1I7WFK3"/>
<keyword evidence="2" id="KW-1185">Reference proteome</keyword>
<evidence type="ECO:0000256" key="1">
    <source>
        <dbReference type="SAM" id="Phobius"/>
    </source>
</evidence>
<sequence length="74" mass="9183">MNTKGRHFEHQLNKIIVWYLMYFKINFYFKSCFYHEIMQLYISIRTFGAPSEFNMAISLQNYFLETYINENYKV</sequence>
<protein>
    <submittedName>
        <fullName evidence="3">Uncharacterized protein</fullName>
    </submittedName>
</protein>
<evidence type="ECO:0000313" key="3">
    <source>
        <dbReference type="WBParaSite" id="Hba_03750"/>
    </source>
</evidence>
<proteinExistence type="predicted"/>
<feature type="transmembrane region" description="Helical" evidence="1">
    <location>
        <begin position="12"/>
        <end position="29"/>
    </location>
</feature>
<dbReference type="Proteomes" id="UP000095283">
    <property type="component" value="Unplaced"/>
</dbReference>
<accession>A0A1I7WFK3</accession>
<keyword evidence="1" id="KW-1133">Transmembrane helix</keyword>
<evidence type="ECO:0000313" key="2">
    <source>
        <dbReference type="Proteomes" id="UP000095283"/>
    </source>
</evidence>
<keyword evidence="1" id="KW-0812">Transmembrane</keyword>
<reference evidence="3" key="1">
    <citation type="submission" date="2016-11" db="UniProtKB">
        <authorList>
            <consortium name="WormBaseParasite"/>
        </authorList>
    </citation>
    <scope>IDENTIFICATION</scope>
</reference>
<name>A0A1I7WFK3_HETBA</name>